<keyword evidence="4" id="KW-0472">Membrane</keyword>
<dbReference type="RefSeq" id="WP_160645173.1">
    <property type="nucleotide sequence ID" value="NZ_SIJB01000013.1"/>
</dbReference>
<keyword evidence="5" id="KW-0998">Cell outer membrane</keyword>
<dbReference type="PANTHER" id="PTHR30026:SF20">
    <property type="entry name" value="OUTER MEMBRANE PROTEIN TOLC"/>
    <property type="match status" value="1"/>
</dbReference>
<dbReference type="PANTHER" id="PTHR30026">
    <property type="entry name" value="OUTER MEMBRANE PROTEIN TOLC"/>
    <property type="match status" value="1"/>
</dbReference>
<protein>
    <submittedName>
        <fullName evidence="8">TolC family protein</fullName>
    </submittedName>
</protein>
<dbReference type="OrthoDB" id="9818117at2"/>
<feature type="signal peptide" evidence="7">
    <location>
        <begin position="1"/>
        <end position="21"/>
    </location>
</feature>
<keyword evidence="6" id="KW-0175">Coiled coil</keyword>
<evidence type="ECO:0000256" key="4">
    <source>
        <dbReference type="ARBA" id="ARBA00023136"/>
    </source>
</evidence>
<evidence type="ECO:0000256" key="2">
    <source>
        <dbReference type="ARBA" id="ARBA00022452"/>
    </source>
</evidence>
<proteinExistence type="predicted"/>
<dbReference type="Gene3D" id="1.20.1600.10">
    <property type="entry name" value="Outer membrane efflux proteins (OEP)"/>
    <property type="match status" value="2"/>
</dbReference>
<evidence type="ECO:0000313" key="9">
    <source>
        <dbReference type="Proteomes" id="UP000448943"/>
    </source>
</evidence>
<dbReference type="EMBL" id="SIJB01000013">
    <property type="protein sequence ID" value="NBI28382.1"/>
    <property type="molecule type" value="Genomic_DNA"/>
</dbReference>
<comment type="subcellular location">
    <subcellularLocation>
        <location evidence="1">Cell outer membrane</location>
    </subcellularLocation>
</comment>
<dbReference type="GO" id="GO:0015288">
    <property type="term" value="F:porin activity"/>
    <property type="evidence" value="ECO:0007669"/>
    <property type="project" value="TreeGrafter"/>
</dbReference>
<evidence type="ECO:0000313" key="8">
    <source>
        <dbReference type="EMBL" id="NBI28382.1"/>
    </source>
</evidence>
<evidence type="ECO:0000256" key="3">
    <source>
        <dbReference type="ARBA" id="ARBA00022692"/>
    </source>
</evidence>
<feature type="chain" id="PRO_5026695362" evidence="7">
    <location>
        <begin position="22"/>
        <end position="411"/>
    </location>
</feature>
<dbReference type="SUPFAM" id="SSF56954">
    <property type="entry name" value="Outer membrane efflux proteins (OEP)"/>
    <property type="match status" value="2"/>
</dbReference>
<keyword evidence="7" id="KW-0732">Signal</keyword>
<reference evidence="8 9" key="1">
    <citation type="submission" date="2019-01" db="EMBL/GenBank/DDBJ databases">
        <title>Chengkuizengella sp. nov., isolated from deep-sea sediment of East Pacific Ocean.</title>
        <authorList>
            <person name="Yang J."/>
            <person name="Lai Q."/>
            <person name="Shao Z."/>
        </authorList>
    </citation>
    <scope>NUCLEOTIDE SEQUENCE [LARGE SCALE GENOMIC DNA]</scope>
    <source>
        <strain evidence="8 9">YPA3-1-1</strain>
    </source>
</reference>
<dbReference type="GO" id="GO:0009279">
    <property type="term" value="C:cell outer membrane"/>
    <property type="evidence" value="ECO:0007669"/>
    <property type="project" value="UniProtKB-SubCell"/>
</dbReference>
<gene>
    <name evidence="8" type="ORF">ERL59_05375</name>
</gene>
<dbReference type="InterPro" id="IPR051906">
    <property type="entry name" value="TolC-like"/>
</dbReference>
<organism evidence="8 9">
    <name type="scientific">Chengkuizengella marina</name>
    <dbReference type="NCBI Taxonomy" id="2507566"/>
    <lineage>
        <taxon>Bacteria</taxon>
        <taxon>Bacillati</taxon>
        <taxon>Bacillota</taxon>
        <taxon>Bacilli</taxon>
        <taxon>Bacillales</taxon>
        <taxon>Paenibacillaceae</taxon>
        <taxon>Chengkuizengella</taxon>
    </lineage>
</organism>
<feature type="coiled-coil region" evidence="6">
    <location>
        <begin position="343"/>
        <end position="401"/>
    </location>
</feature>
<comment type="caution">
    <text evidence="8">The sequence shown here is derived from an EMBL/GenBank/DDBJ whole genome shotgun (WGS) entry which is preliminary data.</text>
</comment>
<feature type="coiled-coil region" evidence="6">
    <location>
        <begin position="271"/>
        <end position="309"/>
    </location>
</feature>
<name>A0A6N9PZX6_9BACL</name>
<evidence type="ECO:0000256" key="5">
    <source>
        <dbReference type="ARBA" id="ARBA00023237"/>
    </source>
</evidence>
<dbReference type="Proteomes" id="UP000448943">
    <property type="component" value="Unassembled WGS sequence"/>
</dbReference>
<dbReference type="AlphaFoldDB" id="A0A6N9PZX6"/>
<sequence>MKKRILIVCLALAIPTVTALASETVRLSVSEAVDEILEKDTSLEKFELNEVKLTSAANAFMGSFSDELEDLQEVQQEYAEHSTQWGVEYKAYSLLYNYLKLEETVKLQEENLEITEKDQNIVGMKYDEGLASKQDLIQAEMSVSNAKFSLESTKQSLKSLKYELNQMLDQDLKTTLNINELDEITRLKSSEYNAEKIADQMKLGHESLSYYRFVMDTYEEIIEESEDLTGYGSYAGLIGSLEAEVSALQEAIDNYPYDDPVNPTPEETEAVDELKTQKSAKENEISYYQNLANNDRRKAEDDIQEYYEQEKDKAQLDLFDQMDLLELKAYQFADEFEVSHLKLNTLEDNVKKQEELYKMMQLRFDEGFITATDLEKSRVGVLNAKVELLNAEIDYALLKEEFELFKEGFLP</sequence>
<dbReference type="GO" id="GO:1990281">
    <property type="term" value="C:efflux pump complex"/>
    <property type="evidence" value="ECO:0007669"/>
    <property type="project" value="TreeGrafter"/>
</dbReference>
<accession>A0A6N9PZX6</accession>
<keyword evidence="2" id="KW-1134">Transmembrane beta strand</keyword>
<keyword evidence="3" id="KW-0812">Transmembrane</keyword>
<evidence type="ECO:0000256" key="6">
    <source>
        <dbReference type="SAM" id="Coils"/>
    </source>
</evidence>
<evidence type="ECO:0000256" key="7">
    <source>
        <dbReference type="SAM" id="SignalP"/>
    </source>
</evidence>
<keyword evidence="9" id="KW-1185">Reference proteome</keyword>
<dbReference type="GO" id="GO:0015562">
    <property type="term" value="F:efflux transmembrane transporter activity"/>
    <property type="evidence" value="ECO:0007669"/>
    <property type="project" value="InterPro"/>
</dbReference>
<evidence type="ECO:0000256" key="1">
    <source>
        <dbReference type="ARBA" id="ARBA00004442"/>
    </source>
</evidence>